<reference evidence="14 15" key="1">
    <citation type="submission" date="2020-02" db="EMBL/GenBank/DDBJ databases">
        <title>Albibacoteraceae fam. nov., the first described family within the subdivision 4 Verrucomicrobia.</title>
        <authorList>
            <person name="Xi F."/>
        </authorList>
    </citation>
    <scope>NUCLEOTIDE SEQUENCE [LARGE SCALE GENOMIC DNA]</scope>
    <source>
        <strain evidence="14 15">CK1056</strain>
    </source>
</reference>
<dbReference type="PANTHER" id="PTHR47963:SF8">
    <property type="entry name" value="ATP-DEPENDENT RNA HELICASE DEAD"/>
    <property type="match status" value="1"/>
</dbReference>
<dbReference type="InterPro" id="IPR011545">
    <property type="entry name" value="DEAD/DEAH_box_helicase_dom"/>
</dbReference>
<name>A0A6B2LYI4_9BACT</name>
<gene>
    <name evidence="14" type="ORF">G0Q06_00820</name>
</gene>
<dbReference type="InterPro" id="IPR014001">
    <property type="entry name" value="Helicase_ATP-bd"/>
</dbReference>
<dbReference type="EMBL" id="JAAGNX010000001">
    <property type="protein sequence ID" value="NDV60984.1"/>
    <property type="molecule type" value="Genomic_DNA"/>
</dbReference>
<dbReference type="AlphaFoldDB" id="A0A6B2LYI4"/>
<comment type="caution">
    <text evidence="14">The sequence shown here is derived from an EMBL/GenBank/DDBJ whole genome shotgun (WGS) entry which is preliminary data.</text>
</comment>
<dbReference type="EC" id="3.6.4.13" evidence="1"/>
<feature type="domain" description="DEAD-box RNA helicase Q" evidence="13">
    <location>
        <begin position="4"/>
        <end position="32"/>
    </location>
</feature>
<dbReference type="InterPro" id="IPR001650">
    <property type="entry name" value="Helicase_C-like"/>
</dbReference>
<dbReference type="Pfam" id="PF00270">
    <property type="entry name" value="DEAD"/>
    <property type="match status" value="1"/>
</dbReference>
<keyword evidence="3 9" id="KW-0547">Nucleotide-binding</keyword>
<proteinExistence type="inferred from homology"/>
<dbReference type="CDD" id="cd18787">
    <property type="entry name" value="SF2_C_DEAD"/>
    <property type="match status" value="1"/>
</dbReference>
<keyword evidence="4 9" id="KW-0378">Hydrolase</keyword>
<evidence type="ECO:0000256" key="8">
    <source>
        <dbReference type="PROSITE-ProRule" id="PRU00552"/>
    </source>
</evidence>
<evidence type="ECO:0000256" key="2">
    <source>
        <dbReference type="ARBA" id="ARBA00022490"/>
    </source>
</evidence>
<dbReference type="PROSITE" id="PS51194">
    <property type="entry name" value="HELICASE_CTER"/>
    <property type="match status" value="1"/>
</dbReference>
<evidence type="ECO:0000259" key="11">
    <source>
        <dbReference type="PROSITE" id="PS51192"/>
    </source>
</evidence>
<evidence type="ECO:0000256" key="10">
    <source>
        <dbReference type="SAM" id="MobiDB-lite"/>
    </source>
</evidence>
<keyword evidence="5 9" id="KW-0347">Helicase</keyword>
<feature type="region of interest" description="Disordered" evidence="10">
    <location>
        <begin position="427"/>
        <end position="492"/>
    </location>
</feature>
<dbReference type="GO" id="GO:0003724">
    <property type="term" value="F:RNA helicase activity"/>
    <property type="evidence" value="ECO:0007669"/>
    <property type="project" value="UniProtKB-EC"/>
</dbReference>
<dbReference type="PROSITE" id="PS00039">
    <property type="entry name" value="DEAD_ATP_HELICASE"/>
    <property type="match status" value="1"/>
</dbReference>
<dbReference type="PROSITE" id="PS51195">
    <property type="entry name" value="Q_MOTIF"/>
    <property type="match status" value="1"/>
</dbReference>
<evidence type="ECO:0000256" key="5">
    <source>
        <dbReference type="ARBA" id="ARBA00022806"/>
    </source>
</evidence>
<feature type="short sequence motif" description="Q motif" evidence="8">
    <location>
        <begin position="4"/>
        <end position="32"/>
    </location>
</feature>
<dbReference type="Pfam" id="PF00271">
    <property type="entry name" value="Helicase_C"/>
    <property type="match status" value="1"/>
</dbReference>
<feature type="domain" description="Helicase C-terminal" evidence="12">
    <location>
        <begin position="217"/>
        <end position="378"/>
    </location>
</feature>
<dbReference type="InterPro" id="IPR057325">
    <property type="entry name" value="DeaD_dimer"/>
</dbReference>
<keyword evidence="7" id="KW-0346">Stress response</keyword>
<dbReference type="InterPro" id="IPR014014">
    <property type="entry name" value="RNA_helicase_DEAD_Q_motif"/>
</dbReference>
<evidence type="ECO:0000256" key="6">
    <source>
        <dbReference type="ARBA" id="ARBA00022840"/>
    </source>
</evidence>
<organism evidence="14 15">
    <name type="scientific">Oceanipulchritudo coccoides</name>
    <dbReference type="NCBI Taxonomy" id="2706888"/>
    <lineage>
        <taxon>Bacteria</taxon>
        <taxon>Pseudomonadati</taxon>
        <taxon>Verrucomicrobiota</taxon>
        <taxon>Opitutia</taxon>
        <taxon>Puniceicoccales</taxon>
        <taxon>Oceanipulchritudinaceae</taxon>
        <taxon>Oceanipulchritudo</taxon>
    </lineage>
</organism>
<dbReference type="GO" id="GO:0033592">
    <property type="term" value="F:RNA strand annealing activity"/>
    <property type="evidence" value="ECO:0007669"/>
    <property type="project" value="TreeGrafter"/>
</dbReference>
<dbReference type="GO" id="GO:0005840">
    <property type="term" value="C:ribosome"/>
    <property type="evidence" value="ECO:0007669"/>
    <property type="project" value="TreeGrafter"/>
</dbReference>
<accession>A0A6B2LYI4</accession>
<dbReference type="Gene3D" id="3.40.50.300">
    <property type="entry name" value="P-loop containing nucleotide triphosphate hydrolases"/>
    <property type="match status" value="2"/>
</dbReference>
<keyword evidence="6 9" id="KW-0067">ATP-binding</keyword>
<dbReference type="SMART" id="SM00487">
    <property type="entry name" value="DEXDc"/>
    <property type="match status" value="1"/>
</dbReference>
<dbReference type="GO" id="GO:0005829">
    <property type="term" value="C:cytosol"/>
    <property type="evidence" value="ECO:0007669"/>
    <property type="project" value="TreeGrafter"/>
</dbReference>
<evidence type="ECO:0000256" key="9">
    <source>
        <dbReference type="RuleBase" id="RU000492"/>
    </source>
</evidence>
<dbReference type="PANTHER" id="PTHR47963">
    <property type="entry name" value="DEAD-BOX ATP-DEPENDENT RNA HELICASE 47, MITOCHONDRIAL"/>
    <property type="match status" value="1"/>
</dbReference>
<sequence>MQKKLFTELELSPEILKAVAKMGFEEASPIQSESIPPLMAGGDLVGQSMTGSGKTAAFAIPAIEQVDPSLAETQVLILCPTRELAVQVAEETSKLAAFKKGVRELPIYGGASYERQFRGLKKGAHIVIGTPGRILDHLEKGTLQLQNLKTIIMDEADRMLDMGFLDDIKTILSQTPESRQTVLFSATVPRPIAGLIKSFTNDPTWIKIESPSITVPAIDQVWYEVHGRTKVEVLCRLIDLEDIRFAIIFCATKIMVDDLVEHLIARGYMADKLHGDMSQMMRERVMDRFRRRSIEFLVATDVAARGLDVKDIEVVFNYDLPNDGEDYVHRIGRTGRAGSKGKAITFVSGREVYKLQNIIRFTKGKIRRERVPSLEQVEERRTNIFFDTLRSTLEGGSYKRYDNHTDRLLDQGYSPTDIISALMHLREQENPKSSGEDIPIIEKSRFNPDDQPRRKAPPWKKGGGKRPFNKKGSSHRKGGHPGDFPKKKKKKG</sequence>
<dbReference type="CDD" id="cd00268">
    <property type="entry name" value="DEADc"/>
    <property type="match status" value="1"/>
</dbReference>
<evidence type="ECO:0000313" key="14">
    <source>
        <dbReference type="EMBL" id="NDV60984.1"/>
    </source>
</evidence>
<keyword evidence="15" id="KW-1185">Reference proteome</keyword>
<dbReference type="Proteomes" id="UP000478417">
    <property type="component" value="Unassembled WGS sequence"/>
</dbReference>
<evidence type="ECO:0000256" key="3">
    <source>
        <dbReference type="ARBA" id="ARBA00022741"/>
    </source>
</evidence>
<evidence type="ECO:0000259" key="12">
    <source>
        <dbReference type="PROSITE" id="PS51194"/>
    </source>
</evidence>
<evidence type="ECO:0000259" key="13">
    <source>
        <dbReference type="PROSITE" id="PS51195"/>
    </source>
</evidence>
<dbReference type="SUPFAM" id="SSF52540">
    <property type="entry name" value="P-loop containing nucleoside triphosphate hydrolases"/>
    <property type="match status" value="1"/>
</dbReference>
<dbReference type="Pfam" id="PF25399">
    <property type="entry name" value="DeaD_dimer"/>
    <property type="match status" value="1"/>
</dbReference>
<dbReference type="GO" id="GO:0016787">
    <property type="term" value="F:hydrolase activity"/>
    <property type="evidence" value="ECO:0007669"/>
    <property type="project" value="UniProtKB-KW"/>
</dbReference>
<comment type="similarity">
    <text evidence="9">Belongs to the DEAD box helicase family.</text>
</comment>
<dbReference type="RefSeq" id="WP_163961496.1">
    <property type="nucleotide sequence ID" value="NZ_JAAGNX010000001.1"/>
</dbReference>
<dbReference type="SMART" id="SM00490">
    <property type="entry name" value="HELICc"/>
    <property type="match status" value="1"/>
</dbReference>
<dbReference type="InterPro" id="IPR050547">
    <property type="entry name" value="DEAD_box_RNA_helicases"/>
</dbReference>
<evidence type="ECO:0000256" key="1">
    <source>
        <dbReference type="ARBA" id="ARBA00012552"/>
    </source>
</evidence>
<dbReference type="InterPro" id="IPR044742">
    <property type="entry name" value="DEAD/DEAH_RhlB"/>
</dbReference>
<evidence type="ECO:0000256" key="7">
    <source>
        <dbReference type="ARBA" id="ARBA00023016"/>
    </source>
</evidence>
<dbReference type="InterPro" id="IPR027417">
    <property type="entry name" value="P-loop_NTPase"/>
</dbReference>
<evidence type="ECO:0000256" key="4">
    <source>
        <dbReference type="ARBA" id="ARBA00022801"/>
    </source>
</evidence>
<feature type="compositionally biased region" description="Basic and acidic residues" evidence="10">
    <location>
        <begin position="440"/>
        <end position="453"/>
    </location>
</feature>
<feature type="compositionally biased region" description="Basic residues" evidence="10">
    <location>
        <begin position="454"/>
        <end position="479"/>
    </location>
</feature>
<evidence type="ECO:0000313" key="15">
    <source>
        <dbReference type="Proteomes" id="UP000478417"/>
    </source>
</evidence>
<protein>
    <recommendedName>
        <fullName evidence="1">RNA helicase</fullName>
        <ecNumber evidence="1">3.6.4.13</ecNumber>
    </recommendedName>
</protein>
<dbReference type="GO" id="GO:0005524">
    <property type="term" value="F:ATP binding"/>
    <property type="evidence" value="ECO:0007669"/>
    <property type="project" value="UniProtKB-KW"/>
</dbReference>
<feature type="domain" description="Helicase ATP-binding" evidence="11">
    <location>
        <begin position="35"/>
        <end position="206"/>
    </location>
</feature>
<dbReference type="PROSITE" id="PS51192">
    <property type="entry name" value="HELICASE_ATP_BIND_1"/>
    <property type="match status" value="1"/>
</dbReference>
<keyword evidence="2" id="KW-0963">Cytoplasm</keyword>
<dbReference type="GO" id="GO:0009409">
    <property type="term" value="P:response to cold"/>
    <property type="evidence" value="ECO:0007669"/>
    <property type="project" value="TreeGrafter"/>
</dbReference>
<dbReference type="InterPro" id="IPR000629">
    <property type="entry name" value="RNA-helicase_DEAD-box_CS"/>
</dbReference>